<sequence>MAGGWTDRIGAHFYEDFWLVFFMTYTMSGVHEKAYQGHKGNITNWRALPTLSDNDFVRMISDKRKWHIVVPAPAQTILQHIIQAGAGFFLQA</sequence>
<dbReference type="InParanoid" id="A0A067PBF5"/>
<reference evidence="2" key="1">
    <citation type="journal article" date="2014" name="Proc. Natl. Acad. Sci. U.S.A.">
        <title>Extensive sampling of basidiomycete genomes demonstrates inadequacy of the white-rot/brown-rot paradigm for wood decay fungi.</title>
        <authorList>
            <person name="Riley R."/>
            <person name="Salamov A.A."/>
            <person name="Brown D.W."/>
            <person name="Nagy L.G."/>
            <person name="Floudas D."/>
            <person name="Held B.W."/>
            <person name="Levasseur A."/>
            <person name="Lombard V."/>
            <person name="Morin E."/>
            <person name="Otillar R."/>
            <person name="Lindquist E.A."/>
            <person name="Sun H."/>
            <person name="LaButti K.M."/>
            <person name="Schmutz J."/>
            <person name="Jabbour D."/>
            <person name="Luo H."/>
            <person name="Baker S.E."/>
            <person name="Pisabarro A.G."/>
            <person name="Walton J.D."/>
            <person name="Blanchette R.A."/>
            <person name="Henrissat B."/>
            <person name="Martin F."/>
            <person name="Cullen D."/>
            <person name="Hibbett D.S."/>
            <person name="Grigoriev I.V."/>
        </authorList>
    </citation>
    <scope>NUCLEOTIDE SEQUENCE [LARGE SCALE GENOMIC DNA]</scope>
    <source>
        <strain evidence="2">MUCL 33604</strain>
    </source>
</reference>
<name>A0A067PBF5_9AGAM</name>
<organism evidence="1 2">
    <name type="scientific">Jaapia argillacea MUCL 33604</name>
    <dbReference type="NCBI Taxonomy" id="933084"/>
    <lineage>
        <taxon>Eukaryota</taxon>
        <taxon>Fungi</taxon>
        <taxon>Dikarya</taxon>
        <taxon>Basidiomycota</taxon>
        <taxon>Agaricomycotina</taxon>
        <taxon>Agaricomycetes</taxon>
        <taxon>Agaricomycetidae</taxon>
        <taxon>Jaapiales</taxon>
        <taxon>Jaapiaceae</taxon>
        <taxon>Jaapia</taxon>
    </lineage>
</organism>
<evidence type="ECO:0000313" key="2">
    <source>
        <dbReference type="Proteomes" id="UP000027265"/>
    </source>
</evidence>
<protein>
    <submittedName>
        <fullName evidence="1">Uncharacterized protein</fullName>
    </submittedName>
</protein>
<accession>A0A067PBF5</accession>
<gene>
    <name evidence="1" type="ORF">JAAARDRAFT_198514</name>
</gene>
<keyword evidence="2" id="KW-1185">Reference proteome</keyword>
<proteinExistence type="predicted"/>
<dbReference type="AlphaFoldDB" id="A0A067PBF5"/>
<dbReference type="Proteomes" id="UP000027265">
    <property type="component" value="Unassembled WGS sequence"/>
</dbReference>
<dbReference type="HOGENOM" id="CLU_2413558_0_0_1"/>
<evidence type="ECO:0000313" key="1">
    <source>
        <dbReference type="EMBL" id="KDQ52089.1"/>
    </source>
</evidence>
<dbReference type="EMBL" id="KL197742">
    <property type="protein sequence ID" value="KDQ52089.1"/>
    <property type="molecule type" value="Genomic_DNA"/>
</dbReference>